<evidence type="ECO:0000313" key="3">
    <source>
        <dbReference type="EMBL" id="KAJ9149829.1"/>
    </source>
</evidence>
<reference evidence="3" key="1">
    <citation type="submission" date="2022-07" db="EMBL/GenBank/DDBJ databases">
        <title>Fungi with potential for degradation of polypropylene.</title>
        <authorList>
            <person name="Gostincar C."/>
        </authorList>
    </citation>
    <scope>NUCLEOTIDE SEQUENCE</scope>
    <source>
        <strain evidence="3">EXF-13308</strain>
    </source>
</reference>
<protein>
    <recommendedName>
        <fullName evidence="2">Myb-like DNA-binding domain-containing protein</fullName>
    </recommendedName>
</protein>
<dbReference type="Proteomes" id="UP001174694">
    <property type="component" value="Unassembled WGS sequence"/>
</dbReference>
<dbReference type="Pfam" id="PF22980">
    <property type="entry name" value="Myb_DNA-bind_8"/>
    <property type="match status" value="1"/>
</dbReference>
<sequence>MPGHDTESQFKFLIACIKHSASGKVDFGKVAEELDIVSKGAAAKRYERLMKAHGISSSGNPRNGSSPAPSGLSNPTPSRKIAANKKRKTAHPSDDADDDEYIKAEPKKEEIKREMEDYVASDGSYMTNPGRESNPTPPLATAAAASTLVAMAGDTGPGNDDDVYLICATEKGNTSAEPPVDCTHRVTTLADQYSRVIHHVHVDQDSRSAVANAGMLNTYDCGANWPSQTSDNNNRPIAIDGQSWFNPSRLRYFLE</sequence>
<gene>
    <name evidence="3" type="ORF">NKR23_g3919</name>
</gene>
<evidence type="ECO:0000313" key="4">
    <source>
        <dbReference type="Proteomes" id="UP001174694"/>
    </source>
</evidence>
<dbReference type="AlphaFoldDB" id="A0AA38S376"/>
<evidence type="ECO:0000256" key="1">
    <source>
        <dbReference type="SAM" id="MobiDB-lite"/>
    </source>
</evidence>
<feature type="compositionally biased region" description="Basic and acidic residues" evidence="1">
    <location>
        <begin position="101"/>
        <end position="113"/>
    </location>
</feature>
<dbReference type="EMBL" id="JANBVO010000009">
    <property type="protein sequence ID" value="KAJ9149829.1"/>
    <property type="molecule type" value="Genomic_DNA"/>
</dbReference>
<feature type="domain" description="Myb-like DNA-binding" evidence="2">
    <location>
        <begin position="7"/>
        <end position="54"/>
    </location>
</feature>
<organism evidence="3 4">
    <name type="scientific">Pleurostoma richardsiae</name>
    <dbReference type="NCBI Taxonomy" id="41990"/>
    <lineage>
        <taxon>Eukaryota</taxon>
        <taxon>Fungi</taxon>
        <taxon>Dikarya</taxon>
        <taxon>Ascomycota</taxon>
        <taxon>Pezizomycotina</taxon>
        <taxon>Sordariomycetes</taxon>
        <taxon>Sordariomycetidae</taxon>
        <taxon>Calosphaeriales</taxon>
        <taxon>Pleurostomataceae</taxon>
        <taxon>Pleurostoma</taxon>
    </lineage>
</organism>
<dbReference type="InterPro" id="IPR054505">
    <property type="entry name" value="Myb_DNA-bind_8"/>
</dbReference>
<accession>A0AA38S376</accession>
<feature type="region of interest" description="Disordered" evidence="1">
    <location>
        <begin position="53"/>
        <end position="113"/>
    </location>
</feature>
<comment type="caution">
    <text evidence="3">The sequence shown here is derived from an EMBL/GenBank/DDBJ whole genome shotgun (WGS) entry which is preliminary data.</text>
</comment>
<proteinExistence type="predicted"/>
<evidence type="ECO:0000259" key="2">
    <source>
        <dbReference type="Pfam" id="PF22980"/>
    </source>
</evidence>
<keyword evidence="4" id="KW-1185">Reference proteome</keyword>
<feature type="compositionally biased region" description="Low complexity" evidence="1">
    <location>
        <begin position="56"/>
        <end position="71"/>
    </location>
</feature>
<name>A0AA38S376_9PEZI</name>